<sequence length="65" mass="7490">MKVVVGIPFHDFITNSDPGFRQQIWDSVVDQYRYRDGRDGDYDSENDSKLFPFKAGDNVSDVSSR</sequence>
<dbReference type="KEGG" id="taer:GT409_04465"/>
<organism evidence="1 2">
    <name type="scientific">Tichowtungia aerotolerans</name>
    <dbReference type="NCBI Taxonomy" id="2697043"/>
    <lineage>
        <taxon>Bacteria</taxon>
        <taxon>Pseudomonadati</taxon>
        <taxon>Kiritimatiellota</taxon>
        <taxon>Tichowtungiia</taxon>
        <taxon>Tichowtungiales</taxon>
        <taxon>Tichowtungiaceae</taxon>
        <taxon>Tichowtungia</taxon>
    </lineage>
</organism>
<gene>
    <name evidence="1" type="ORF">GT409_04465</name>
</gene>
<accession>A0A6P1M4H0</accession>
<evidence type="ECO:0000313" key="1">
    <source>
        <dbReference type="EMBL" id="QHI68731.1"/>
    </source>
</evidence>
<proteinExistence type="predicted"/>
<dbReference type="EMBL" id="CP047593">
    <property type="protein sequence ID" value="QHI68731.1"/>
    <property type="molecule type" value="Genomic_DNA"/>
</dbReference>
<protein>
    <submittedName>
        <fullName evidence="1">Uncharacterized protein</fullName>
    </submittedName>
</protein>
<keyword evidence="2" id="KW-1185">Reference proteome</keyword>
<dbReference type="AlphaFoldDB" id="A0A6P1M4H0"/>
<dbReference type="RefSeq" id="WP_160627339.1">
    <property type="nucleotide sequence ID" value="NZ_CP047593.1"/>
</dbReference>
<name>A0A6P1M4H0_9BACT</name>
<dbReference type="Proteomes" id="UP000464954">
    <property type="component" value="Chromosome"/>
</dbReference>
<evidence type="ECO:0000313" key="2">
    <source>
        <dbReference type="Proteomes" id="UP000464954"/>
    </source>
</evidence>
<reference evidence="1 2" key="1">
    <citation type="submission" date="2020-01" db="EMBL/GenBank/DDBJ databases">
        <title>Ponticoccus aerotolerans gen. nov., sp. nov., an anaerobic bacterium and proposal of Ponticoccusceae fam. nov., Ponticoccusles ord. nov. and Ponticoccuse classis nov. in the phylum Kiritimatiellaeota.</title>
        <authorList>
            <person name="Zhou L.Y."/>
            <person name="Du Z.J."/>
        </authorList>
    </citation>
    <scope>NUCLEOTIDE SEQUENCE [LARGE SCALE GENOMIC DNA]</scope>
    <source>
        <strain evidence="1 2">S-5007</strain>
    </source>
</reference>